<organism evidence="2 3">
    <name type="scientific">Apiosordaria backusii</name>
    <dbReference type="NCBI Taxonomy" id="314023"/>
    <lineage>
        <taxon>Eukaryota</taxon>
        <taxon>Fungi</taxon>
        <taxon>Dikarya</taxon>
        <taxon>Ascomycota</taxon>
        <taxon>Pezizomycotina</taxon>
        <taxon>Sordariomycetes</taxon>
        <taxon>Sordariomycetidae</taxon>
        <taxon>Sordariales</taxon>
        <taxon>Lasiosphaeriaceae</taxon>
        <taxon>Apiosordaria</taxon>
    </lineage>
</organism>
<evidence type="ECO:0000313" key="2">
    <source>
        <dbReference type="EMBL" id="KAK0726601.1"/>
    </source>
</evidence>
<feature type="region of interest" description="Disordered" evidence="1">
    <location>
        <begin position="160"/>
        <end position="270"/>
    </location>
</feature>
<dbReference type="EMBL" id="JAUKTV010000010">
    <property type="protein sequence ID" value="KAK0726601.1"/>
    <property type="molecule type" value="Genomic_DNA"/>
</dbReference>
<comment type="caution">
    <text evidence="2">The sequence shown here is derived from an EMBL/GenBank/DDBJ whole genome shotgun (WGS) entry which is preliminary data.</text>
</comment>
<protein>
    <submittedName>
        <fullName evidence="2">Uncharacterized protein</fullName>
    </submittedName>
</protein>
<name>A0AA40B2S1_9PEZI</name>
<reference evidence="2" key="1">
    <citation type="submission" date="2023-06" db="EMBL/GenBank/DDBJ databases">
        <title>Genome-scale phylogeny and comparative genomics of the fungal order Sordariales.</title>
        <authorList>
            <consortium name="Lawrence Berkeley National Laboratory"/>
            <person name="Hensen N."/>
            <person name="Bonometti L."/>
            <person name="Westerberg I."/>
            <person name="Brannstrom I.O."/>
            <person name="Guillou S."/>
            <person name="Cros-Aarteil S."/>
            <person name="Calhoun S."/>
            <person name="Haridas S."/>
            <person name="Kuo A."/>
            <person name="Mondo S."/>
            <person name="Pangilinan J."/>
            <person name="Riley R."/>
            <person name="Labutti K."/>
            <person name="Andreopoulos B."/>
            <person name="Lipzen A."/>
            <person name="Chen C."/>
            <person name="Yanf M."/>
            <person name="Daum C."/>
            <person name="Ng V."/>
            <person name="Clum A."/>
            <person name="Steindorff A."/>
            <person name="Ohm R."/>
            <person name="Martin F."/>
            <person name="Silar P."/>
            <person name="Natvig D."/>
            <person name="Lalanne C."/>
            <person name="Gautier V."/>
            <person name="Ament-Velasquez S.L."/>
            <person name="Kruys A."/>
            <person name="Hutchinson M.I."/>
            <person name="Powell A.J."/>
            <person name="Barry K."/>
            <person name="Miller A.N."/>
            <person name="Grigoriev I.V."/>
            <person name="Debuchy R."/>
            <person name="Gladieux P."/>
            <person name="Thoren M.H."/>
            <person name="Johannesson H."/>
        </authorList>
    </citation>
    <scope>NUCLEOTIDE SEQUENCE</scope>
    <source>
        <strain evidence="2">CBS 540.89</strain>
    </source>
</reference>
<sequence length="368" mass="40863">MRRSDTITGKVLDLVEKKMLLADPQERLSSKALVQRLEKLVGVAKYEYSAAVKDDQVPNISQDMLKALLDLDYRVACNTGTDDHRRTTRAMAREQTQRTTRANKTERLDEMIVPAKVAGRQEVLESMLGETIGDRDHLYESPALDGTDHDMPVPEARQLPSPKVPHAKPATSHAIHSDQTVQQQPAVPAFQYSRNRGFDIPSSPPTYSETPVTHGQAAHIPNFFRPVQDPREESNTPSRRGTITAQPPTNPGSSPEPGGTILSTEVPQRRPLLRLPSMRTGQSALSNEAQFDLYPIGELRRRLCSLWERESKGAIFGLLKGKVPQDPRLKDFIKDRDIVSGCLHIASEAVNRQSGFLSLIKSVDIPCG</sequence>
<feature type="compositionally biased region" description="Polar residues" evidence="1">
    <location>
        <begin position="235"/>
        <end position="253"/>
    </location>
</feature>
<accession>A0AA40B2S1</accession>
<proteinExistence type="predicted"/>
<dbReference type="AlphaFoldDB" id="A0AA40B2S1"/>
<gene>
    <name evidence="2" type="ORF">B0T21DRAFT_37014</name>
</gene>
<keyword evidence="3" id="KW-1185">Reference proteome</keyword>
<evidence type="ECO:0000313" key="3">
    <source>
        <dbReference type="Proteomes" id="UP001172159"/>
    </source>
</evidence>
<evidence type="ECO:0000256" key="1">
    <source>
        <dbReference type="SAM" id="MobiDB-lite"/>
    </source>
</evidence>
<dbReference type="Proteomes" id="UP001172159">
    <property type="component" value="Unassembled WGS sequence"/>
</dbReference>